<comment type="similarity">
    <text evidence="1 5">Belongs to the GTP cyclohydrolase I type 2/NIF3 family.</text>
</comment>
<dbReference type="FunFam" id="3.40.1390.30:FF:000001">
    <property type="entry name" value="GTP cyclohydrolase 1 type 2"/>
    <property type="match status" value="1"/>
</dbReference>
<evidence type="ECO:0000256" key="6">
    <source>
        <dbReference type="PIRSR" id="PIRSR602678-1"/>
    </source>
</evidence>
<accession>F3YZ56</accession>
<sequence length="337" mass="37400">MLDVQEIIRRIEGVAPPRYQADWDRSGVQVAGRATETDRLAVMLDPRPDNVAKALDRGARFILCHHPLSLSPRLPDRLDDYHETLRLLLASDAWLYAAHTSLDCQPLGPAAWLARRLWLVNLRVLQPLADVTASEMRFDLAEPLTTEQKSALLMLNEVASMHEEQGRLRVICESDARRKVADLLAQATGRSIGYSALTLDEPKRSLGFGLLGELKDPLPAKQFLRDLAGCMGRDFWIAAGQEPETISKVAYCPGSGGSLVRRAFELGADVYITGDVKYHEALDAAGLVLDVGHFGLEEKMMQAFHDRLRADLGTQGVEAEFFPGREPMRLVSHGRPE</sequence>
<evidence type="ECO:0000256" key="3">
    <source>
        <dbReference type="ARBA" id="ARBA00022112"/>
    </source>
</evidence>
<keyword evidence="8" id="KW-1185">Reference proteome</keyword>
<reference evidence="7 8" key="1">
    <citation type="journal article" date="2011" name="J. Bacteriol.">
        <title>Genome sequence of the mercury-methylating and pleomorphic Desulfovibrio africanus Strain Walvis Bay.</title>
        <authorList>
            <person name="Brown S.D."/>
            <person name="Wall J.D."/>
            <person name="Kucken A.M."/>
            <person name="Gilmour C.C."/>
            <person name="Podar M."/>
            <person name="Brandt C.C."/>
            <person name="Teshima H."/>
            <person name="Detter J.C."/>
            <person name="Han C.S."/>
            <person name="Land M.L."/>
            <person name="Lucas S."/>
            <person name="Han J."/>
            <person name="Pennacchio L."/>
            <person name="Nolan M."/>
            <person name="Pitluck S."/>
            <person name="Woyke T."/>
            <person name="Goodwin L."/>
            <person name="Palumbo A.V."/>
            <person name="Elias D.A."/>
        </authorList>
    </citation>
    <scope>NUCLEOTIDE SEQUENCE [LARGE SCALE GENOMIC DNA]</scope>
    <source>
        <strain evidence="7 8">Walvis Bay</strain>
    </source>
</reference>
<dbReference type="InterPro" id="IPR017221">
    <property type="entry name" value="DUF34/NIF3_bac"/>
</dbReference>
<feature type="binding site" evidence="6">
    <location>
        <position position="103"/>
    </location>
    <ligand>
        <name>a divalent metal cation</name>
        <dbReference type="ChEBI" id="CHEBI:60240"/>
        <label>1</label>
    </ligand>
</feature>
<protein>
    <recommendedName>
        <fullName evidence="3 5">GTP cyclohydrolase 1 type 2 homolog</fullName>
    </recommendedName>
</protein>
<dbReference type="PANTHER" id="PTHR13799:SF14">
    <property type="entry name" value="GTP CYCLOHYDROLASE 1 TYPE 2 HOMOLOG"/>
    <property type="match status" value="1"/>
</dbReference>
<comment type="subunit">
    <text evidence="2">Homohexamer.</text>
</comment>
<feature type="binding site" evidence="6">
    <location>
        <position position="293"/>
    </location>
    <ligand>
        <name>a divalent metal cation</name>
        <dbReference type="ChEBI" id="CHEBI:60240"/>
        <label>1</label>
    </ligand>
</feature>
<dbReference type="PIRSF" id="PIRSF037489">
    <property type="entry name" value="UCP037489_NIF3_YqfO"/>
    <property type="match status" value="1"/>
</dbReference>
<evidence type="ECO:0000256" key="1">
    <source>
        <dbReference type="ARBA" id="ARBA00006964"/>
    </source>
</evidence>
<dbReference type="NCBIfam" id="TIGR00486">
    <property type="entry name" value="YbgI_SA1388"/>
    <property type="match status" value="1"/>
</dbReference>
<evidence type="ECO:0000256" key="4">
    <source>
        <dbReference type="ARBA" id="ARBA00022723"/>
    </source>
</evidence>
<dbReference type="InterPro" id="IPR036069">
    <property type="entry name" value="DUF34/NIF3_sf"/>
</dbReference>
<feature type="binding site" evidence="6">
    <location>
        <position position="66"/>
    </location>
    <ligand>
        <name>a divalent metal cation</name>
        <dbReference type="ChEBI" id="CHEBI:60240"/>
        <label>1</label>
    </ligand>
</feature>
<dbReference type="AlphaFoldDB" id="F3YZ56"/>
<dbReference type="GO" id="GO:0046872">
    <property type="term" value="F:metal ion binding"/>
    <property type="evidence" value="ECO:0007669"/>
    <property type="project" value="UniProtKB-UniRule"/>
</dbReference>
<evidence type="ECO:0000313" key="7">
    <source>
        <dbReference type="EMBL" id="EGJ50812.1"/>
    </source>
</evidence>
<dbReference type="KEGG" id="daf:Desaf_2489"/>
<dbReference type="EMBL" id="CP003221">
    <property type="protein sequence ID" value="EGJ50812.1"/>
    <property type="molecule type" value="Genomic_DNA"/>
</dbReference>
<feature type="binding site" evidence="6">
    <location>
        <position position="65"/>
    </location>
    <ligand>
        <name>a divalent metal cation</name>
        <dbReference type="ChEBI" id="CHEBI:60240"/>
        <label>1</label>
    </ligand>
</feature>
<name>F3YZ56_DESAF</name>
<proteinExistence type="inferred from homology"/>
<dbReference type="Gene3D" id="3.40.1390.30">
    <property type="entry name" value="NIF3 (NGG1p interacting factor 3)-like"/>
    <property type="match status" value="2"/>
</dbReference>
<dbReference type="PANTHER" id="PTHR13799">
    <property type="entry name" value="NGG1 INTERACTING FACTOR 3"/>
    <property type="match status" value="1"/>
</dbReference>
<evidence type="ECO:0000256" key="2">
    <source>
        <dbReference type="ARBA" id="ARBA00011643"/>
    </source>
</evidence>
<dbReference type="InterPro" id="IPR002678">
    <property type="entry name" value="DUF34/NIF3"/>
</dbReference>
<evidence type="ECO:0000313" key="8">
    <source>
        <dbReference type="Proteomes" id="UP000007844"/>
    </source>
</evidence>
<dbReference type="Proteomes" id="UP000007844">
    <property type="component" value="Chromosome"/>
</dbReference>
<organism evidence="7 8">
    <name type="scientific">Desulfocurvibacter africanus subsp. africanus str. Walvis Bay</name>
    <dbReference type="NCBI Taxonomy" id="690850"/>
    <lineage>
        <taxon>Bacteria</taxon>
        <taxon>Pseudomonadati</taxon>
        <taxon>Thermodesulfobacteriota</taxon>
        <taxon>Desulfovibrionia</taxon>
        <taxon>Desulfovibrionales</taxon>
        <taxon>Desulfovibrionaceae</taxon>
        <taxon>Desulfocurvibacter</taxon>
    </lineage>
</organism>
<dbReference type="STRING" id="690850.Desaf_2489"/>
<feature type="binding site" evidence="6">
    <location>
        <position position="297"/>
    </location>
    <ligand>
        <name>a divalent metal cation</name>
        <dbReference type="ChEBI" id="CHEBI:60240"/>
        <label>1</label>
    </ligand>
</feature>
<dbReference type="SUPFAM" id="SSF102705">
    <property type="entry name" value="NIF3 (NGG1p interacting factor 3)-like"/>
    <property type="match status" value="1"/>
</dbReference>
<dbReference type="HOGENOM" id="CLU_037423_1_0_7"/>
<dbReference type="GO" id="GO:0005737">
    <property type="term" value="C:cytoplasm"/>
    <property type="evidence" value="ECO:0007669"/>
    <property type="project" value="TreeGrafter"/>
</dbReference>
<dbReference type="RefSeq" id="WP_014260510.1">
    <property type="nucleotide sequence ID" value="NC_016629.1"/>
</dbReference>
<dbReference type="eggNOG" id="COG0327">
    <property type="taxonomic scope" value="Bacteria"/>
</dbReference>
<keyword evidence="4 5" id="KW-0479">Metal-binding</keyword>
<gene>
    <name evidence="7" type="ORF">Desaf_2489</name>
</gene>
<dbReference type="Pfam" id="PF01784">
    <property type="entry name" value="DUF34_NIF3"/>
    <property type="match status" value="1"/>
</dbReference>
<evidence type="ECO:0000256" key="5">
    <source>
        <dbReference type="PIRNR" id="PIRNR037489"/>
    </source>
</evidence>